<evidence type="ECO:0000313" key="1">
    <source>
        <dbReference type="EMBL" id="VDL65353.1"/>
    </source>
</evidence>
<reference evidence="3" key="1">
    <citation type="submission" date="2017-02" db="UniProtKB">
        <authorList>
            <consortium name="WormBaseParasite"/>
        </authorList>
    </citation>
    <scope>IDENTIFICATION</scope>
</reference>
<dbReference type="Proteomes" id="UP000271162">
    <property type="component" value="Unassembled WGS sequence"/>
</dbReference>
<reference evidence="1 2" key="2">
    <citation type="submission" date="2018-11" db="EMBL/GenBank/DDBJ databases">
        <authorList>
            <consortium name="Pathogen Informatics"/>
        </authorList>
    </citation>
    <scope>NUCLEOTIDE SEQUENCE [LARGE SCALE GENOMIC DNA]</scope>
</reference>
<gene>
    <name evidence="1" type="ORF">NBR_LOCUS1764</name>
</gene>
<dbReference type="WBParaSite" id="NBR_0000176301-mRNA-1">
    <property type="protein sequence ID" value="NBR_0000176301-mRNA-1"/>
    <property type="gene ID" value="NBR_0000176301"/>
</dbReference>
<sequence>MLKAISNTESGHYSFLSNTNHIHEKVASAPVYSLSISCSTTIVPTQSGSLVATTLDYTVNIEILQLNPPEMDPPTEIH</sequence>
<proteinExistence type="predicted"/>
<keyword evidence="2" id="KW-1185">Reference proteome</keyword>
<evidence type="ECO:0000313" key="2">
    <source>
        <dbReference type="Proteomes" id="UP000271162"/>
    </source>
</evidence>
<protein>
    <submittedName>
        <fullName evidence="1 3">Uncharacterized protein</fullName>
    </submittedName>
</protein>
<evidence type="ECO:0000313" key="3">
    <source>
        <dbReference type="WBParaSite" id="NBR_0000176301-mRNA-1"/>
    </source>
</evidence>
<organism evidence="3">
    <name type="scientific">Nippostrongylus brasiliensis</name>
    <name type="common">Rat hookworm</name>
    <dbReference type="NCBI Taxonomy" id="27835"/>
    <lineage>
        <taxon>Eukaryota</taxon>
        <taxon>Metazoa</taxon>
        <taxon>Ecdysozoa</taxon>
        <taxon>Nematoda</taxon>
        <taxon>Chromadorea</taxon>
        <taxon>Rhabditida</taxon>
        <taxon>Rhabditina</taxon>
        <taxon>Rhabditomorpha</taxon>
        <taxon>Strongyloidea</taxon>
        <taxon>Heligmosomidae</taxon>
        <taxon>Nippostrongylus</taxon>
    </lineage>
</organism>
<dbReference type="EMBL" id="UYSL01001581">
    <property type="protein sequence ID" value="VDL65353.1"/>
    <property type="molecule type" value="Genomic_DNA"/>
</dbReference>
<name>A0A0N4XGW1_NIPBR</name>
<accession>A0A0N4XGW1</accession>
<dbReference type="AlphaFoldDB" id="A0A0N4XGW1"/>